<accession>A0ABW1V2R0</accession>
<name>A0ABW1V2R0_9BACL</name>
<dbReference type="PANTHER" id="PTHR43861:SF1">
    <property type="entry name" value="TRANS-ACONITATE 2-METHYLTRANSFERASE"/>
    <property type="match status" value="1"/>
</dbReference>
<dbReference type="SUPFAM" id="SSF53335">
    <property type="entry name" value="S-adenosyl-L-methionine-dependent methyltransferases"/>
    <property type="match status" value="1"/>
</dbReference>
<reference evidence="5" key="1">
    <citation type="journal article" date="2019" name="Int. J. Syst. Evol. Microbiol.">
        <title>The Global Catalogue of Microorganisms (GCM) 10K type strain sequencing project: providing services to taxonomists for standard genome sequencing and annotation.</title>
        <authorList>
            <consortium name="The Broad Institute Genomics Platform"/>
            <consortium name="The Broad Institute Genome Sequencing Center for Infectious Disease"/>
            <person name="Wu L."/>
            <person name="Ma J."/>
        </authorList>
    </citation>
    <scope>NUCLEOTIDE SEQUENCE [LARGE SCALE GENOMIC DNA]</scope>
    <source>
        <strain evidence="5">PCU 280</strain>
    </source>
</reference>
<keyword evidence="5" id="KW-1185">Reference proteome</keyword>
<dbReference type="Gene3D" id="3.40.50.150">
    <property type="entry name" value="Vaccinia Virus protein VP39"/>
    <property type="match status" value="1"/>
</dbReference>
<dbReference type="InterPro" id="IPR029063">
    <property type="entry name" value="SAM-dependent_MTases_sf"/>
</dbReference>
<evidence type="ECO:0000256" key="1">
    <source>
        <dbReference type="ARBA" id="ARBA00022603"/>
    </source>
</evidence>
<dbReference type="GO" id="GO:0032259">
    <property type="term" value="P:methylation"/>
    <property type="evidence" value="ECO:0007669"/>
    <property type="project" value="UniProtKB-KW"/>
</dbReference>
<gene>
    <name evidence="4" type="ORF">ACFP56_05435</name>
</gene>
<feature type="domain" description="Methyltransferase" evidence="3">
    <location>
        <begin position="35"/>
        <end position="122"/>
    </location>
</feature>
<dbReference type="Pfam" id="PF13649">
    <property type="entry name" value="Methyltransf_25"/>
    <property type="match status" value="1"/>
</dbReference>
<dbReference type="InterPro" id="IPR041698">
    <property type="entry name" value="Methyltransf_25"/>
</dbReference>
<dbReference type="RefSeq" id="WP_379232018.1">
    <property type="nucleotide sequence ID" value="NZ_JBHSTE010000002.1"/>
</dbReference>
<keyword evidence="2" id="KW-0808">Transferase</keyword>
<dbReference type="GO" id="GO:0008168">
    <property type="term" value="F:methyltransferase activity"/>
    <property type="evidence" value="ECO:0007669"/>
    <property type="project" value="UniProtKB-KW"/>
</dbReference>
<dbReference type="Proteomes" id="UP001596233">
    <property type="component" value="Unassembled WGS sequence"/>
</dbReference>
<dbReference type="CDD" id="cd02440">
    <property type="entry name" value="AdoMet_MTases"/>
    <property type="match status" value="1"/>
</dbReference>
<proteinExistence type="predicted"/>
<organism evidence="4 5">
    <name type="scientific">Paenibacillus septentrionalis</name>
    <dbReference type="NCBI Taxonomy" id="429342"/>
    <lineage>
        <taxon>Bacteria</taxon>
        <taxon>Bacillati</taxon>
        <taxon>Bacillota</taxon>
        <taxon>Bacilli</taxon>
        <taxon>Bacillales</taxon>
        <taxon>Paenibacillaceae</taxon>
        <taxon>Paenibacillus</taxon>
    </lineage>
</organism>
<evidence type="ECO:0000313" key="5">
    <source>
        <dbReference type="Proteomes" id="UP001596233"/>
    </source>
</evidence>
<keyword evidence="1 4" id="KW-0489">Methyltransferase</keyword>
<dbReference type="PANTHER" id="PTHR43861">
    <property type="entry name" value="TRANS-ACONITATE 2-METHYLTRANSFERASE-RELATED"/>
    <property type="match status" value="1"/>
</dbReference>
<protein>
    <submittedName>
        <fullName evidence="4">Class I SAM-dependent methyltransferase</fullName>
    </submittedName>
</protein>
<evidence type="ECO:0000259" key="3">
    <source>
        <dbReference type="Pfam" id="PF13649"/>
    </source>
</evidence>
<evidence type="ECO:0000313" key="4">
    <source>
        <dbReference type="EMBL" id="MFC6332057.1"/>
    </source>
</evidence>
<comment type="caution">
    <text evidence="4">The sequence shown here is derived from an EMBL/GenBank/DDBJ whole genome shotgun (WGS) entry which is preliminary data.</text>
</comment>
<sequence>MGAWNGELYDNKLGFVSQYGQDVVELLNVEHGERILDLGCGTGDLTFSIKQRGAHVIGLDASSEMIKEAKAKYADIEFVVKDAKDFSFEVPFNAIFSNAALHWIKPAEAVIESVWHNLKPQGRFIAELGGKGNVQLVIDAIGEVLTELHGIDANQLNPWYFPSIAEYSTLLESQGFRVVYASHFDRPTIMPDEEKGLTHWLKGFAWPFFQSMTSEVREHAYCKIIDKLKPSLYMDGAWHIDYKRLRIAAIKG</sequence>
<evidence type="ECO:0000256" key="2">
    <source>
        <dbReference type="ARBA" id="ARBA00022679"/>
    </source>
</evidence>
<dbReference type="EMBL" id="JBHSTE010000002">
    <property type="protein sequence ID" value="MFC6332057.1"/>
    <property type="molecule type" value="Genomic_DNA"/>
</dbReference>